<evidence type="ECO:0000313" key="2">
    <source>
        <dbReference type="EMBL" id="EMC96906.1"/>
    </source>
</evidence>
<reference evidence="2 3" key="1">
    <citation type="journal article" date="2012" name="PLoS Pathog.">
        <title>Diverse lifestyles and strategies of plant pathogenesis encoded in the genomes of eighteen Dothideomycetes fungi.</title>
        <authorList>
            <person name="Ohm R.A."/>
            <person name="Feau N."/>
            <person name="Henrissat B."/>
            <person name="Schoch C.L."/>
            <person name="Horwitz B.A."/>
            <person name="Barry K.W."/>
            <person name="Condon B.J."/>
            <person name="Copeland A.C."/>
            <person name="Dhillon B."/>
            <person name="Glaser F."/>
            <person name="Hesse C.N."/>
            <person name="Kosti I."/>
            <person name="LaButti K."/>
            <person name="Lindquist E.A."/>
            <person name="Lucas S."/>
            <person name="Salamov A.A."/>
            <person name="Bradshaw R.E."/>
            <person name="Ciuffetti L."/>
            <person name="Hamelin R.C."/>
            <person name="Kema G.H.J."/>
            <person name="Lawrence C."/>
            <person name="Scott J.A."/>
            <person name="Spatafora J.W."/>
            <person name="Turgeon B.G."/>
            <person name="de Wit P.J.G.M."/>
            <person name="Zhong S."/>
            <person name="Goodwin S.B."/>
            <person name="Grigoriev I.V."/>
        </authorList>
    </citation>
    <scope>NUCLEOTIDE SEQUENCE [LARGE SCALE GENOMIC DNA]</scope>
    <source>
        <strain evidence="2 3">UAMH 10762</strain>
    </source>
</reference>
<dbReference type="RefSeq" id="XP_007675545.1">
    <property type="nucleotide sequence ID" value="XM_007677355.1"/>
</dbReference>
<proteinExistence type="predicted"/>
<sequence>MGAFLPVRGLLTIAADSFGNYLATSLAVVFACGVLVQPSTAAFIVGLVIRPEAPKRGIAKSKKAAGCKWIATSSEKDRSQDLR</sequence>
<accession>M2MJM9</accession>
<dbReference type="EMBL" id="KB445554">
    <property type="protein sequence ID" value="EMC96906.1"/>
    <property type="molecule type" value="Genomic_DNA"/>
</dbReference>
<dbReference type="GeneID" id="19107607"/>
<name>M2MJM9_BAUPA</name>
<dbReference type="AlphaFoldDB" id="M2MJM9"/>
<feature type="transmembrane region" description="Helical" evidence="1">
    <location>
        <begin position="26"/>
        <end position="49"/>
    </location>
</feature>
<organism evidence="2 3">
    <name type="scientific">Baudoinia panamericana (strain UAMH 10762)</name>
    <name type="common">Angels' share fungus</name>
    <name type="synonym">Baudoinia compniacensis (strain UAMH 10762)</name>
    <dbReference type="NCBI Taxonomy" id="717646"/>
    <lineage>
        <taxon>Eukaryota</taxon>
        <taxon>Fungi</taxon>
        <taxon>Dikarya</taxon>
        <taxon>Ascomycota</taxon>
        <taxon>Pezizomycotina</taxon>
        <taxon>Dothideomycetes</taxon>
        <taxon>Dothideomycetidae</taxon>
        <taxon>Mycosphaerellales</taxon>
        <taxon>Teratosphaeriaceae</taxon>
        <taxon>Baudoinia</taxon>
    </lineage>
</organism>
<keyword evidence="1" id="KW-1133">Transmembrane helix</keyword>
<gene>
    <name evidence="2" type="ORF">BAUCODRAFT_121453</name>
</gene>
<keyword evidence="3" id="KW-1185">Reference proteome</keyword>
<evidence type="ECO:0000256" key="1">
    <source>
        <dbReference type="SAM" id="Phobius"/>
    </source>
</evidence>
<protein>
    <submittedName>
        <fullName evidence="2">Uncharacterized protein</fullName>
    </submittedName>
</protein>
<evidence type="ECO:0000313" key="3">
    <source>
        <dbReference type="Proteomes" id="UP000011761"/>
    </source>
</evidence>
<dbReference type="HOGENOM" id="CLU_2542232_0_0_1"/>
<keyword evidence="1" id="KW-0812">Transmembrane</keyword>
<keyword evidence="1" id="KW-0472">Membrane</keyword>
<dbReference type="Proteomes" id="UP000011761">
    <property type="component" value="Unassembled WGS sequence"/>
</dbReference>
<dbReference type="KEGG" id="bcom:BAUCODRAFT_121453"/>